<reference evidence="13" key="1">
    <citation type="submission" date="2023-03" db="EMBL/GenBank/DDBJ databases">
        <title>Mating type loci evolution in Malassezia.</title>
        <authorList>
            <person name="Coelho M.A."/>
        </authorList>
    </citation>
    <scope>NUCLEOTIDE SEQUENCE</scope>
    <source>
        <strain evidence="13">CBS 12830</strain>
    </source>
</reference>
<keyword evidence="4 11" id="KW-0813">Transport</keyword>
<dbReference type="InterPro" id="IPR036228">
    <property type="entry name" value="ATP_synth_F0_dsu_sf_mt"/>
</dbReference>
<sequence>MATKAAAIDFSKILSSGIGKETQAQIVAFRKRADEARRAVNHLQNQPTSVDLAHYKNVLKQNQSVVSQAEKILSEFKPVTYDVNAQVKAIESFEATAVKQAQESAAKMEAELKDLKATLGNIEGARPFDQLTTSDVLQARPEIAKTIEEMVKKGKWTVPGYDEKFGNANDAGLAM</sequence>
<dbReference type="InterPro" id="IPR008689">
    <property type="entry name" value="ATP_synth_F0_dsu_mt"/>
</dbReference>
<dbReference type="GO" id="GO:0015078">
    <property type="term" value="F:proton transmembrane transporter activity"/>
    <property type="evidence" value="ECO:0007669"/>
    <property type="project" value="InterPro"/>
</dbReference>
<keyword evidence="8 11" id="KW-0406">Ion transport</keyword>
<evidence type="ECO:0000256" key="8">
    <source>
        <dbReference type="ARBA" id="ARBA00023065"/>
    </source>
</evidence>
<dbReference type="Gene3D" id="6.10.280.70">
    <property type="match status" value="1"/>
</dbReference>
<dbReference type="GO" id="GO:0045259">
    <property type="term" value="C:proton-transporting ATP synthase complex"/>
    <property type="evidence" value="ECO:0007669"/>
    <property type="project" value="UniProtKB-KW"/>
</dbReference>
<proteinExistence type="inferred from homology"/>
<dbReference type="GO" id="GO:0015986">
    <property type="term" value="P:proton motive force-driven ATP synthesis"/>
    <property type="evidence" value="ECO:0007669"/>
    <property type="project" value="UniProtKB-UniRule"/>
</dbReference>
<evidence type="ECO:0000256" key="12">
    <source>
        <dbReference type="SAM" id="Coils"/>
    </source>
</evidence>
<evidence type="ECO:0000313" key="13">
    <source>
        <dbReference type="EMBL" id="WFD24465.1"/>
    </source>
</evidence>
<evidence type="ECO:0000256" key="3">
    <source>
        <dbReference type="ARBA" id="ARBA00021688"/>
    </source>
</evidence>
<accession>A0AAF0EEZ1</accession>
<protein>
    <recommendedName>
        <fullName evidence="3 11">ATP synthase subunit d, mitochondrial</fullName>
    </recommendedName>
</protein>
<evidence type="ECO:0000313" key="14">
    <source>
        <dbReference type="Proteomes" id="UP001214415"/>
    </source>
</evidence>
<gene>
    <name evidence="13" type="primary">ATP7</name>
    <name evidence="13" type="ORF">MEQU1_003167</name>
</gene>
<dbReference type="PIRSF" id="PIRSF005514">
    <property type="entry name" value="ATPase_F0_D_mt"/>
    <property type="match status" value="1"/>
</dbReference>
<comment type="subcellular location">
    <subcellularLocation>
        <location evidence="1 11">Mitochondrion inner membrane</location>
    </subcellularLocation>
</comment>
<evidence type="ECO:0000256" key="6">
    <source>
        <dbReference type="ARBA" id="ARBA00022781"/>
    </source>
</evidence>
<keyword evidence="7 11" id="KW-0999">Mitochondrion inner membrane</keyword>
<evidence type="ECO:0000256" key="10">
    <source>
        <dbReference type="ARBA" id="ARBA00023136"/>
    </source>
</evidence>
<dbReference type="AlphaFoldDB" id="A0AAF0EEZ1"/>
<keyword evidence="5" id="KW-0138">CF(0)</keyword>
<keyword evidence="9 11" id="KW-0496">Mitochondrion</keyword>
<keyword evidence="14" id="KW-1185">Reference proteome</keyword>
<evidence type="ECO:0000256" key="9">
    <source>
        <dbReference type="ARBA" id="ARBA00023128"/>
    </source>
</evidence>
<evidence type="ECO:0000256" key="2">
    <source>
        <dbReference type="ARBA" id="ARBA00006842"/>
    </source>
</evidence>
<evidence type="ECO:0000256" key="5">
    <source>
        <dbReference type="ARBA" id="ARBA00022547"/>
    </source>
</evidence>
<evidence type="ECO:0000256" key="4">
    <source>
        <dbReference type="ARBA" id="ARBA00022448"/>
    </source>
</evidence>
<evidence type="ECO:0000256" key="1">
    <source>
        <dbReference type="ARBA" id="ARBA00004273"/>
    </source>
</evidence>
<comment type="similarity">
    <text evidence="2 11">Belongs to the ATPase d subunit family.</text>
</comment>
<organism evidence="13 14">
    <name type="scientific">Malassezia equina</name>
    <dbReference type="NCBI Taxonomy" id="1381935"/>
    <lineage>
        <taxon>Eukaryota</taxon>
        <taxon>Fungi</taxon>
        <taxon>Dikarya</taxon>
        <taxon>Basidiomycota</taxon>
        <taxon>Ustilaginomycotina</taxon>
        <taxon>Malasseziomycetes</taxon>
        <taxon>Malasseziales</taxon>
        <taxon>Malasseziaceae</taxon>
        <taxon>Malassezia</taxon>
    </lineage>
</organism>
<dbReference type="Pfam" id="PF05873">
    <property type="entry name" value="Mt_ATP-synt_D"/>
    <property type="match status" value="1"/>
</dbReference>
<dbReference type="PANTHER" id="PTHR12700">
    <property type="entry name" value="ATP SYNTHASE SUBUNIT D, MITOCHONDRIAL"/>
    <property type="match status" value="1"/>
</dbReference>
<evidence type="ECO:0000256" key="7">
    <source>
        <dbReference type="ARBA" id="ARBA00022792"/>
    </source>
</evidence>
<evidence type="ECO:0000256" key="11">
    <source>
        <dbReference type="PIRNR" id="PIRNR005514"/>
    </source>
</evidence>
<dbReference type="GO" id="GO:0005743">
    <property type="term" value="C:mitochondrial inner membrane"/>
    <property type="evidence" value="ECO:0007669"/>
    <property type="project" value="UniProtKB-SubCell"/>
</dbReference>
<name>A0AAF0EEZ1_9BASI</name>
<keyword evidence="12" id="KW-0175">Coiled coil</keyword>
<comment type="function">
    <text evidence="11">Mitochondrial membrane ATP synthase (F(1)F(0) ATP synthase or Complex V) produces ATP from ADP in the presence of a proton gradient across the membrane which is generated by electron transport complexes of the respiratory chain. F-type ATPases consist of two structural domains, F(1) - containing the extramembraneous catalytic core, and F(0) - containing the membrane proton channel, linked together by a central stalk and a peripheral stalk. During catalysis, ATP synthesis in the catalytic domain of F(1) is coupled via a rotary mechanism of the central stalk subunits to proton translocation.</text>
</comment>
<dbReference type="Proteomes" id="UP001214415">
    <property type="component" value="Chromosome 6"/>
</dbReference>
<keyword evidence="10 11" id="KW-0472">Membrane</keyword>
<keyword evidence="6 11" id="KW-0375">Hydrogen ion transport</keyword>
<dbReference type="EMBL" id="CP119905">
    <property type="protein sequence ID" value="WFD24465.1"/>
    <property type="molecule type" value="Genomic_DNA"/>
</dbReference>
<feature type="coiled-coil region" evidence="12">
    <location>
        <begin position="98"/>
        <end position="125"/>
    </location>
</feature>
<dbReference type="SUPFAM" id="SSF161065">
    <property type="entry name" value="ATP synthase D chain-like"/>
    <property type="match status" value="1"/>
</dbReference>